<gene>
    <name evidence="1" type="ORF">D7Z54_30900</name>
</gene>
<dbReference type="AlphaFoldDB" id="A0A428MTN4"/>
<evidence type="ECO:0000313" key="1">
    <source>
        <dbReference type="EMBL" id="RSL29484.1"/>
    </source>
</evidence>
<dbReference type="OrthoDB" id="2736244at2"/>
<evidence type="ECO:0000313" key="2">
    <source>
        <dbReference type="Proteomes" id="UP000275076"/>
    </source>
</evidence>
<proteinExistence type="predicted"/>
<keyword evidence="2" id="KW-1185">Reference proteome</keyword>
<protein>
    <submittedName>
        <fullName evidence="1">Uncharacterized protein</fullName>
    </submittedName>
</protein>
<dbReference type="EMBL" id="RBVX01000064">
    <property type="protein sequence ID" value="RSL29484.1"/>
    <property type="molecule type" value="Genomic_DNA"/>
</dbReference>
<comment type="caution">
    <text evidence="1">The sequence shown here is derived from an EMBL/GenBank/DDBJ whole genome shotgun (WGS) entry which is preliminary data.</text>
</comment>
<dbReference type="Pfam" id="PF17277">
    <property type="entry name" value="DUF5342"/>
    <property type="match status" value="1"/>
</dbReference>
<accession>A0A428MTN4</accession>
<reference evidence="1 2" key="1">
    <citation type="submission" date="2018-10" db="EMBL/GenBank/DDBJ databases">
        <title>Draft genome sequence of Bacillus salarius IM0101, isolated from a hypersaline soil in Inner Mongolia, China.</title>
        <authorList>
            <person name="Yamprayoonswat W."/>
            <person name="Boonvisut S."/>
            <person name="Jumpathong W."/>
            <person name="Sittihan S."/>
            <person name="Ruangsuj P."/>
            <person name="Wanthongcharoen S."/>
            <person name="Thongpramul N."/>
            <person name="Pimmason S."/>
            <person name="Yu B."/>
            <person name="Yasawong M."/>
        </authorList>
    </citation>
    <scope>NUCLEOTIDE SEQUENCE [LARGE SCALE GENOMIC DNA]</scope>
    <source>
        <strain evidence="1 2">IM0101</strain>
    </source>
</reference>
<sequence length="75" mass="9165">MLTHFQWKERKNNIINKEWSFSFFFQGTYYRGSYFKDGTITWSDNHPPESQLNNIENQVHDLILFHIFEDHTPPM</sequence>
<dbReference type="PIRSF" id="PIRSF037692">
    <property type="entry name" value="UCP037692"/>
    <property type="match status" value="1"/>
</dbReference>
<dbReference type="Proteomes" id="UP000275076">
    <property type="component" value="Unassembled WGS sequence"/>
</dbReference>
<name>A0A428MTN4_9BACI</name>
<dbReference type="InterPro" id="IPR017263">
    <property type="entry name" value="UCP037692"/>
</dbReference>
<organism evidence="1 2">
    <name type="scientific">Salibacterium salarium</name>
    <dbReference type="NCBI Taxonomy" id="284579"/>
    <lineage>
        <taxon>Bacteria</taxon>
        <taxon>Bacillati</taxon>
        <taxon>Bacillota</taxon>
        <taxon>Bacilli</taxon>
        <taxon>Bacillales</taxon>
        <taxon>Bacillaceae</taxon>
    </lineage>
</organism>